<name>A0AAV3SRJ7_9EURY</name>
<accession>A0AAV3SRJ7</accession>
<gene>
    <name evidence="2" type="ORF">GCM10008994_16950</name>
</gene>
<keyword evidence="1" id="KW-0812">Transmembrane</keyword>
<feature type="transmembrane region" description="Helical" evidence="1">
    <location>
        <begin position="46"/>
        <end position="65"/>
    </location>
</feature>
<comment type="caution">
    <text evidence="2">The sequence shown here is derived from an EMBL/GenBank/DDBJ whole genome shotgun (WGS) entry which is preliminary data.</text>
</comment>
<dbReference type="EMBL" id="BAAADQ010000008">
    <property type="protein sequence ID" value="GAA0542521.1"/>
    <property type="molecule type" value="Genomic_DNA"/>
</dbReference>
<reference evidence="2" key="1">
    <citation type="journal article" date="2014" name="Int. J. Syst. Evol. Microbiol.">
        <title>Complete genome sequence of Corynebacterium casei LMG S-19264T (=DSM 44701T), isolated from a smear-ripened cheese.</title>
        <authorList>
            <consortium name="US DOE Joint Genome Institute (JGI-PGF)"/>
            <person name="Walter F."/>
            <person name="Albersmeier A."/>
            <person name="Kalinowski J."/>
            <person name="Ruckert C."/>
        </authorList>
    </citation>
    <scope>NUCLEOTIDE SEQUENCE</scope>
    <source>
        <strain evidence="2">JCM 14265</strain>
    </source>
</reference>
<protein>
    <submittedName>
        <fullName evidence="2">Uncharacterized protein</fullName>
    </submittedName>
</protein>
<dbReference type="Proteomes" id="UP001501425">
    <property type="component" value="Unassembled WGS sequence"/>
</dbReference>
<evidence type="ECO:0000313" key="2">
    <source>
        <dbReference type="EMBL" id="GAA0542521.1"/>
    </source>
</evidence>
<reference evidence="2" key="2">
    <citation type="submission" date="2023-12" db="EMBL/GenBank/DDBJ databases">
        <authorList>
            <person name="Sun Q."/>
            <person name="Inoue M."/>
        </authorList>
    </citation>
    <scope>NUCLEOTIDE SEQUENCE</scope>
    <source>
        <strain evidence="2">JCM 14265</strain>
    </source>
</reference>
<sequence>MSSAAHFRACVLYENSSSAGDRAEYCGHVQSYFHCGFIQLYMNRTLWLSIAFGTVLLLFTGVASAETGIVPTDSEIEFLTQLLDILDTFVDGVRSLLSETSN</sequence>
<dbReference type="AlphaFoldDB" id="A0AAV3SRJ7"/>
<evidence type="ECO:0000313" key="3">
    <source>
        <dbReference type="Proteomes" id="UP001501425"/>
    </source>
</evidence>
<proteinExistence type="predicted"/>
<organism evidence="2 3">
    <name type="scientific">Halorubrum ejinorense</name>
    <dbReference type="NCBI Taxonomy" id="425309"/>
    <lineage>
        <taxon>Archaea</taxon>
        <taxon>Methanobacteriati</taxon>
        <taxon>Methanobacteriota</taxon>
        <taxon>Stenosarchaea group</taxon>
        <taxon>Halobacteria</taxon>
        <taxon>Halobacteriales</taxon>
        <taxon>Haloferacaceae</taxon>
        <taxon>Halorubrum</taxon>
    </lineage>
</organism>
<keyword evidence="1" id="KW-1133">Transmembrane helix</keyword>
<evidence type="ECO:0000256" key="1">
    <source>
        <dbReference type="SAM" id="Phobius"/>
    </source>
</evidence>
<keyword evidence="1" id="KW-0472">Membrane</keyword>